<dbReference type="SUPFAM" id="SSF52833">
    <property type="entry name" value="Thioredoxin-like"/>
    <property type="match status" value="1"/>
</dbReference>
<proteinExistence type="predicted"/>
<dbReference type="InterPro" id="IPR001853">
    <property type="entry name" value="DSBA-like_thioredoxin_dom"/>
</dbReference>
<reference evidence="2 3" key="1">
    <citation type="submission" date="2016-09" db="EMBL/GenBank/DDBJ databases">
        <title>Phylogenomics of Achromobacter.</title>
        <authorList>
            <person name="Jeukens J."/>
            <person name="Freschi L."/>
            <person name="Vincent A.T."/>
            <person name="Emond-Rheault J.-G."/>
            <person name="Kukavica-Ibrulj I."/>
            <person name="Charette S.J."/>
            <person name="Levesque R.C."/>
        </authorList>
    </citation>
    <scope>NUCLEOTIDE SEQUENCE [LARGE SCALE GENOMIC DNA]</scope>
    <source>
        <strain evidence="2 3">AUS488</strain>
    </source>
</reference>
<dbReference type="CDD" id="cd03024">
    <property type="entry name" value="DsbA_FrnE"/>
    <property type="match status" value="1"/>
</dbReference>
<dbReference type="Proteomes" id="UP000187251">
    <property type="component" value="Unassembled WGS sequence"/>
</dbReference>
<dbReference type="AlphaFoldDB" id="A0A1R1JLM1"/>
<evidence type="ECO:0000259" key="1">
    <source>
        <dbReference type="Pfam" id="PF01323"/>
    </source>
</evidence>
<name>A0A1R1JLM1_ALCXX</name>
<dbReference type="Gene3D" id="3.40.30.10">
    <property type="entry name" value="Glutaredoxin"/>
    <property type="match status" value="1"/>
</dbReference>
<dbReference type="PANTHER" id="PTHR13887">
    <property type="entry name" value="GLUTATHIONE S-TRANSFERASE KAPPA"/>
    <property type="match status" value="1"/>
</dbReference>
<dbReference type="OrthoDB" id="9799122at2"/>
<evidence type="ECO:0000313" key="2">
    <source>
        <dbReference type="EMBL" id="OMG76776.1"/>
    </source>
</evidence>
<dbReference type="EMBL" id="MJMN01000063">
    <property type="protein sequence ID" value="OMG76776.1"/>
    <property type="molecule type" value="Genomic_DNA"/>
</dbReference>
<dbReference type="InterPro" id="IPR036249">
    <property type="entry name" value="Thioredoxin-like_sf"/>
</dbReference>
<dbReference type="GO" id="GO:0016491">
    <property type="term" value="F:oxidoreductase activity"/>
    <property type="evidence" value="ECO:0007669"/>
    <property type="project" value="InterPro"/>
</dbReference>
<organism evidence="2 3">
    <name type="scientific">Alcaligenes xylosoxydans xylosoxydans</name>
    <name type="common">Achromobacter xylosoxidans</name>
    <dbReference type="NCBI Taxonomy" id="85698"/>
    <lineage>
        <taxon>Bacteria</taxon>
        <taxon>Pseudomonadati</taxon>
        <taxon>Pseudomonadota</taxon>
        <taxon>Betaproteobacteria</taxon>
        <taxon>Burkholderiales</taxon>
        <taxon>Alcaligenaceae</taxon>
        <taxon>Achromobacter</taxon>
    </lineage>
</organism>
<feature type="domain" description="DSBA-like thioredoxin" evidence="1">
    <location>
        <begin position="5"/>
        <end position="209"/>
    </location>
</feature>
<comment type="caution">
    <text evidence="2">The sequence shown here is derived from an EMBL/GenBank/DDBJ whole genome shotgun (WGS) entry which is preliminary data.</text>
</comment>
<sequence>MPKITIDFVSDVACPWCAVGLGGLLAAMERVAGEAEVELHFRPFELNPDMPTGGQNTIERLMAKYGYSREQVQANRKVISERAAAVGMRMRMEDDNRSFNTFDAHRLLHWAGLQGQAGQTALKKRLLEVYHYENHDTSDAQVLARAAADAGLDEAQAREVLASGRYADEVRKEEADWRDRGITSVPSVILNGKYLVSGGQPADVFEQALRQVAREG</sequence>
<dbReference type="PANTHER" id="PTHR13887:SF41">
    <property type="entry name" value="THIOREDOXIN SUPERFAMILY PROTEIN"/>
    <property type="match status" value="1"/>
</dbReference>
<protein>
    <submittedName>
        <fullName evidence="2">Disulfide bond formation protein DsbA</fullName>
    </submittedName>
</protein>
<dbReference type="Pfam" id="PF01323">
    <property type="entry name" value="DSBA"/>
    <property type="match status" value="1"/>
</dbReference>
<evidence type="ECO:0000313" key="3">
    <source>
        <dbReference type="Proteomes" id="UP000187251"/>
    </source>
</evidence>
<accession>A0A1R1JLM1</accession>
<gene>
    <name evidence="2" type="ORF">BIZ92_17105</name>
</gene>
<dbReference type="RefSeq" id="WP_076416010.1">
    <property type="nucleotide sequence ID" value="NZ_AP028040.1"/>
</dbReference>